<dbReference type="InParanoid" id="H2ZAX7"/>
<dbReference type="GO" id="GO:0070837">
    <property type="term" value="P:dehydroascorbic acid transport"/>
    <property type="evidence" value="ECO:0007669"/>
    <property type="project" value="TreeGrafter"/>
</dbReference>
<reference evidence="8" key="2">
    <citation type="submission" date="2025-08" db="UniProtKB">
        <authorList>
            <consortium name="Ensembl"/>
        </authorList>
    </citation>
    <scope>IDENTIFICATION</scope>
</reference>
<evidence type="ECO:0000313" key="8">
    <source>
        <dbReference type="Ensembl" id="ENSCSAVP00000014742.1"/>
    </source>
</evidence>
<feature type="transmembrane region" description="Helical" evidence="6">
    <location>
        <begin position="145"/>
        <end position="167"/>
    </location>
</feature>
<dbReference type="Gene3D" id="1.20.1250.20">
    <property type="entry name" value="MFS general substrate transporter like domains"/>
    <property type="match status" value="1"/>
</dbReference>
<keyword evidence="4 6" id="KW-1133">Transmembrane helix</keyword>
<dbReference type="InterPro" id="IPR005828">
    <property type="entry name" value="MFS_sugar_transport-like"/>
</dbReference>
<dbReference type="GeneTree" id="ENSGT00910000144476"/>
<evidence type="ECO:0000256" key="4">
    <source>
        <dbReference type="ARBA" id="ARBA00022989"/>
    </source>
</evidence>
<comment type="subcellular location">
    <subcellularLocation>
        <location evidence="1">Membrane</location>
        <topology evidence="1">Multi-pass membrane protein</topology>
    </subcellularLocation>
</comment>
<dbReference type="HOGENOM" id="CLU_1371773_0_0_1"/>
<dbReference type="PROSITE" id="PS50850">
    <property type="entry name" value="MFS"/>
    <property type="match status" value="1"/>
</dbReference>
<dbReference type="GO" id="GO:0055056">
    <property type="term" value="F:D-glucose transmembrane transporter activity"/>
    <property type="evidence" value="ECO:0007669"/>
    <property type="project" value="TreeGrafter"/>
</dbReference>
<evidence type="ECO:0000256" key="6">
    <source>
        <dbReference type="SAM" id="Phobius"/>
    </source>
</evidence>
<dbReference type="PANTHER" id="PTHR23503:SF8">
    <property type="entry name" value="FACILITATED GLUCOSE TRANSPORTER PROTEIN 1"/>
    <property type="match status" value="1"/>
</dbReference>
<keyword evidence="2" id="KW-0813">Transport</keyword>
<dbReference type="GO" id="GO:0046323">
    <property type="term" value="P:D-glucose import"/>
    <property type="evidence" value="ECO:0007669"/>
    <property type="project" value="TreeGrafter"/>
</dbReference>
<feature type="domain" description="Major facilitator superfamily (MFS) profile" evidence="7">
    <location>
        <begin position="1"/>
        <end position="201"/>
    </location>
</feature>
<reference evidence="8" key="3">
    <citation type="submission" date="2025-09" db="UniProtKB">
        <authorList>
            <consortium name="Ensembl"/>
        </authorList>
    </citation>
    <scope>IDENTIFICATION</scope>
</reference>
<protein>
    <recommendedName>
        <fullName evidence="7">Major facilitator superfamily (MFS) profile domain-containing protein</fullName>
    </recommendedName>
</protein>
<proteinExistence type="predicted"/>
<reference evidence="9" key="1">
    <citation type="submission" date="2003-08" db="EMBL/GenBank/DDBJ databases">
        <authorList>
            <person name="Birren B."/>
            <person name="Nusbaum C."/>
            <person name="Abebe A."/>
            <person name="Abouelleil A."/>
            <person name="Adekoya E."/>
            <person name="Ait-zahra M."/>
            <person name="Allen N."/>
            <person name="Allen T."/>
            <person name="An P."/>
            <person name="Anderson M."/>
            <person name="Anderson S."/>
            <person name="Arachchi H."/>
            <person name="Armbruster J."/>
            <person name="Bachantsang P."/>
            <person name="Baldwin J."/>
            <person name="Barry A."/>
            <person name="Bayul T."/>
            <person name="Blitshsteyn B."/>
            <person name="Bloom T."/>
            <person name="Blye J."/>
            <person name="Boguslavskiy L."/>
            <person name="Borowsky M."/>
            <person name="Boukhgalter B."/>
            <person name="Brunache A."/>
            <person name="Butler J."/>
            <person name="Calixte N."/>
            <person name="Calvo S."/>
            <person name="Camarata J."/>
            <person name="Campo K."/>
            <person name="Chang J."/>
            <person name="Cheshatsang Y."/>
            <person name="Citroen M."/>
            <person name="Collymore A."/>
            <person name="Considine T."/>
            <person name="Cook A."/>
            <person name="Cooke P."/>
            <person name="Corum B."/>
            <person name="Cuomo C."/>
            <person name="David R."/>
            <person name="Dawoe T."/>
            <person name="Degray S."/>
            <person name="Dodge S."/>
            <person name="Dooley K."/>
            <person name="Dorje P."/>
            <person name="Dorjee K."/>
            <person name="Dorris L."/>
            <person name="Duffey N."/>
            <person name="Dupes A."/>
            <person name="Elkins T."/>
            <person name="Engels R."/>
            <person name="Erickson J."/>
            <person name="Farina A."/>
            <person name="Faro S."/>
            <person name="Ferreira P."/>
            <person name="Fischer H."/>
            <person name="Fitzgerald M."/>
            <person name="Foley K."/>
            <person name="Gage D."/>
            <person name="Galagan J."/>
            <person name="Gearin G."/>
            <person name="Gnerre S."/>
            <person name="Gnirke A."/>
            <person name="Goyette A."/>
            <person name="Graham J."/>
            <person name="Grandbois E."/>
            <person name="Gyaltsen K."/>
            <person name="Hafez N."/>
            <person name="Hagopian D."/>
            <person name="Hagos B."/>
            <person name="Hall J."/>
            <person name="Hatcher B."/>
            <person name="Heller A."/>
            <person name="Higgins H."/>
            <person name="Honan T."/>
            <person name="Horn A."/>
            <person name="Houde N."/>
            <person name="Hughes L."/>
            <person name="Hulme W."/>
            <person name="Husby E."/>
            <person name="Iliev I."/>
            <person name="Jaffe D."/>
            <person name="Jones C."/>
            <person name="Kamal M."/>
            <person name="Kamat A."/>
            <person name="Kamvysselis M."/>
            <person name="Karlsson E."/>
            <person name="Kells C."/>
            <person name="Kieu A."/>
            <person name="Kisner P."/>
            <person name="Kodira C."/>
            <person name="Kulbokas E."/>
            <person name="Labutti K."/>
            <person name="Lama D."/>
            <person name="Landers T."/>
            <person name="Leger J."/>
            <person name="Levine S."/>
            <person name="Lewis D."/>
            <person name="Lewis T."/>
            <person name="Lindblad-toh K."/>
            <person name="Liu X."/>
            <person name="Lokyitsang T."/>
            <person name="Lokyitsang Y."/>
            <person name="Lucien O."/>
            <person name="Lui A."/>
            <person name="Ma L.J."/>
            <person name="Mabbitt R."/>
            <person name="Macdonald J."/>
            <person name="Maclean C."/>
            <person name="Major J."/>
            <person name="Manning J."/>
            <person name="Marabella R."/>
            <person name="Maru K."/>
            <person name="Matthews C."/>
            <person name="Mauceli E."/>
            <person name="Mccarthy M."/>
            <person name="Mcdonough S."/>
            <person name="Mcghee T."/>
            <person name="Meldrim J."/>
            <person name="Meneus L."/>
            <person name="Mesirov J."/>
            <person name="Mihalev A."/>
            <person name="Mihova T."/>
            <person name="Mikkelsen T."/>
            <person name="Mlenga V."/>
            <person name="Moru K."/>
            <person name="Mozes J."/>
            <person name="Mulrain L."/>
            <person name="Munson G."/>
            <person name="Naylor J."/>
            <person name="Newes C."/>
            <person name="Nguyen C."/>
            <person name="Nguyen N."/>
            <person name="Nguyen T."/>
            <person name="Nicol R."/>
            <person name="Nielsen C."/>
            <person name="Nizzari M."/>
            <person name="Norbu C."/>
            <person name="Norbu N."/>
            <person name="O'donnell P."/>
            <person name="Okoawo O."/>
            <person name="O'leary S."/>
            <person name="Omotosho B."/>
            <person name="O'neill K."/>
            <person name="Osman S."/>
            <person name="Parker S."/>
            <person name="Perrin D."/>
            <person name="Phunkhang P."/>
            <person name="Piqani B."/>
            <person name="Purcell S."/>
            <person name="Rachupka T."/>
            <person name="Ramasamy U."/>
            <person name="Rameau R."/>
            <person name="Ray V."/>
            <person name="Raymond C."/>
            <person name="Retta R."/>
            <person name="Richardson S."/>
            <person name="Rise C."/>
            <person name="Rodriguez J."/>
            <person name="Rogers J."/>
            <person name="Rogov P."/>
            <person name="Rutman M."/>
            <person name="Schupbach R."/>
            <person name="Seaman C."/>
            <person name="Settipalli S."/>
            <person name="Sharpe T."/>
            <person name="Sheridan J."/>
            <person name="Sherpa N."/>
            <person name="Shi J."/>
            <person name="Smirnov S."/>
            <person name="Smith C."/>
            <person name="Sougnez C."/>
            <person name="Spencer B."/>
            <person name="Stalker J."/>
            <person name="Stange-thomann N."/>
            <person name="Stavropoulos S."/>
            <person name="Stetson K."/>
            <person name="Stone C."/>
            <person name="Stone S."/>
            <person name="Stubbs M."/>
            <person name="Talamas J."/>
            <person name="Tchuinga P."/>
            <person name="Tenzing P."/>
            <person name="Tesfaye S."/>
            <person name="Theodore J."/>
            <person name="Thoulutsang Y."/>
            <person name="Topham K."/>
            <person name="Towey S."/>
            <person name="Tsamla T."/>
            <person name="Tsomo N."/>
            <person name="Vallee D."/>
            <person name="Vassiliev H."/>
            <person name="Venkataraman V."/>
            <person name="Vinson J."/>
            <person name="Vo A."/>
            <person name="Wade C."/>
            <person name="Wang S."/>
            <person name="Wangchuk T."/>
            <person name="Wangdi T."/>
            <person name="Whittaker C."/>
            <person name="Wilkinson J."/>
            <person name="Wu Y."/>
            <person name="Wyman D."/>
            <person name="Yadav S."/>
            <person name="Yang S."/>
            <person name="Yang X."/>
            <person name="Yeager S."/>
            <person name="Yee E."/>
            <person name="Young G."/>
            <person name="Zainoun J."/>
            <person name="Zembeck L."/>
            <person name="Zimmer A."/>
            <person name="Zody M."/>
            <person name="Lander E."/>
        </authorList>
    </citation>
    <scope>NUCLEOTIDE SEQUENCE [LARGE SCALE GENOMIC DNA]</scope>
</reference>
<dbReference type="AlphaFoldDB" id="H2ZAX7"/>
<feature type="transmembrane region" description="Helical" evidence="6">
    <location>
        <begin position="46"/>
        <end position="68"/>
    </location>
</feature>
<organism evidence="8 9">
    <name type="scientific">Ciona savignyi</name>
    <name type="common">Pacific transparent sea squirt</name>
    <dbReference type="NCBI Taxonomy" id="51511"/>
    <lineage>
        <taxon>Eukaryota</taxon>
        <taxon>Metazoa</taxon>
        <taxon>Chordata</taxon>
        <taxon>Tunicata</taxon>
        <taxon>Ascidiacea</taxon>
        <taxon>Phlebobranchia</taxon>
        <taxon>Cionidae</taxon>
        <taxon>Ciona</taxon>
    </lineage>
</organism>
<evidence type="ECO:0000256" key="5">
    <source>
        <dbReference type="ARBA" id="ARBA00023136"/>
    </source>
</evidence>
<feature type="transmembrane region" description="Helical" evidence="6">
    <location>
        <begin position="12"/>
        <end position="34"/>
    </location>
</feature>
<dbReference type="InterPro" id="IPR045263">
    <property type="entry name" value="GLUT"/>
</dbReference>
<dbReference type="GO" id="GO:0005886">
    <property type="term" value="C:plasma membrane"/>
    <property type="evidence" value="ECO:0007669"/>
    <property type="project" value="TreeGrafter"/>
</dbReference>
<evidence type="ECO:0000256" key="2">
    <source>
        <dbReference type="ARBA" id="ARBA00022448"/>
    </source>
</evidence>
<evidence type="ECO:0000256" key="3">
    <source>
        <dbReference type="ARBA" id="ARBA00022692"/>
    </source>
</evidence>
<keyword evidence="5 6" id="KW-0472">Membrane</keyword>
<keyword evidence="3 6" id="KW-0812">Transmembrane</keyword>
<dbReference type="InterPro" id="IPR020846">
    <property type="entry name" value="MFS_dom"/>
</dbReference>
<dbReference type="eggNOG" id="KOG0569">
    <property type="taxonomic scope" value="Eukaryota"/>
</dbReference>
<feature type="transmembrane region" description="Helical" evidence="6">
    <location>
        <begin position="75"/>
        <end position="98"/>
    </location>
</feature>
<dbReference type="OMA" id="WSAGING"/>
<sequence length="202" mass="22402">MLRKKQYRNQFIAVNLLLSNIVMGGIDTILLYSGDIFRNAGISESNIFYINIGAFSLLFICCFVGSFLVDRFGGYRVMVAGCVVLLCSQVLFTVAQAIEHLSPAVTRPLAVVAVFLILGSWSLGINSSVFALLGEITTDRTRTTAYGYAAILFWILSWLGGFIPPYLILYARAYALAPWIIWTVMIIVYAITYLPGVREKTS</sequence>
<dbReference type="PANTHER" id="PTHR23503">
    <property type="entry name" value="SOLUTE CARRIER FAMILY 2"/>
    <property type="match status" value="1"/>
</dbReference>
<feature type="transmembrane region" description="Helical" evidence="6">
    <location>
        <begin position="173"/>
        <end position="194"/>
    </location>
</feature>
<evidence type="ECO:0000259" key="7">
    <source>
        <dbReference type="PROSITE" id="PS50850"/>
    </source>
</evidence>
<evidence type="ECO:0000313" key="9">
    <source>
        <dbReference type="Proteomes" id="UP000007875"/>
    </source>
</evidence>
<accession>H2ZAX7</accession>
<feature type="transmembrane region" description="Helical" evidence="6">
    <location>
        <begin position="110"/>
        <end position="133"/>
    </location>
</feature>
<keyword evidence="9" id="KW-1185">Reference proteome</keyword>
<dbReference type="Proteomes" id="UP000007875">
    <property type="component" value="Unassembled WGS sequence"/>
</dbReference>
<evidence type="ECO:0000256" key="1">
    <source>
        <dbReference type="ARBA" id="ARBA00004141"/>
    </source>
</evidence>
<dbReference type="STRING" id="51511.ENSCSAVP00000014742"/>
<dbReference type="Ensembl" id="ENSCSAVT00000014911.1">
    <property type="protein sequence ID" value="ENSCSAVP00000014742.1"/>
    <property type="gene ID" value="ENSCSAVG00000008619.1"/>
</dbReference>
<dbReference type="SUPFAM" id="SSF103473">
    <property type="entry name" value="MFS general substrate transporter"/>
    <property type="match status" value="1"/>
</dbReference>
<dbReference type="Pfam" id="PF00083">
    <property type="entry name" value="Sugar_tr"/>
    <property type="match status" value="1"/>
</dbReference>
<dbReference type="InterPro" id="IPR036259">
    <property type="entry name" value="MFS_trans_sf"/>
</dbReference>
<name>H2ZAX7_CIOSA</name>